<proteinExistence type="predicted"/>
<dbReference type="Proteomes" id="UP000821837">
    <property type="component" value="Chromosome 11"/>
</dbReference>
<evidence type="ECO:0000313" key="1">
    <source>
        <dbReference type="EMBL" id="KAH7972031.1"/>
    </source>
</evidence>
<sequence>MARQSWGLVRDQMENVIVPEEVVQYLIGQTDGSVIQHEQVASLLRQRVMAATATAAPVGLGVPVPVPQPSQPHAYKPPPPPANQVARDLAFRPHMAAANALGPRPMSMTATVGTATSTVVPSASAASAYHWPLHPAAVEPSYVRDQFHPASTVPTPTQPLAYASPSAARWQRPNTRQVHCQRCGGIGHVARQQSVSGKPTLVDAAPASIYDSALQVATTAGRKEPLLDIRIGATTFQALLDSGSSTCKDCVAEAATVRPRDGATVGAVIIIMRMDSGDGGEKGQ</sequence>
<dbReference type="EMBL" id="JABSTV010001247">
    <property type="protein sequence ID" value="KAH7972031.1"/>
    <property type="molecule type" value="Genomic_DNA"/>
</dbReference>
<organism evidence="1 2">
    <name type="scientific">Rhipicephalus sanguineus</name>
    <name type="common">Brown dog tick</name>
    <name type="synonym">Ixodes sanguineus</name>
    <dbReference type="NCBI Taxonomy" id="34632"/>
    <lineage>
        <taxon>Eukaryota</taxon>
        <taxon>Metazoa</taxon>
        <taxon>Ecdysozoa</taxon>
        <taxon>Arthropoda</taxon>
        <taxon>Chelicerata</taxon>
        <taxon>Arachnida</taxon>
        <taxon>Acari</taxon>
        <taxon>Parasitiformes</taxon>
        <taxon>Ixodida</taxon>
        <taxon>Ixodoidea</taxon>
        <taxon>Ixodidae</taxon>
        <taxon>Rhipicephalinae</taxon>
        <taxon>Rhipicephalus</taxon>
        <taxon>Rhipicephalus</taxon>
    </lineage>
</organism>
<comment type="caution">
    <text evidence="1">The sequence shown here is derived from an EMBL/GenBank/DDBJ whole genome shotgun (WGS) entry which is preliminary data.</text>
</comment>
<protein>
    <recommendedName>
        <fullName evidence="3">CCHC-type domain-containing protein</fullName>
    </recommendedName>
</protein>
<gene>
    <name evidence="1" type="ORF">HPB52_005802</name>
</gene>
<name>A0A9D4T3V7_RHISA</name>
<dbReference type="VEuPathDB" id="VectorBase:RSAN_025951"/>
<reference evidence="1" key="2">
    <citation type="submission" date="2021-09" db="EMBL/GenBank/DDBJ databases">
        <authorList>
            <person name="Jia N."/>
            <person name="Wang J."/>
            <person name="Shi W."/>
            <person name="Du L."/>
            <person name="Sun Y."/>
            <person name="Zhan W."/>
            <person name="Jiang J."/>
            <person name="Wang Q."/>
            <person name="Zhang B."/>
            <person name="Ji P."/>
            <person name="Sakyi L.B."/>
            <person name="Cui X."/>
            <person name="Yuan T."/>
            <person name="Jiang B."/>
            <person name="Yang W."/>
            <person name="Lam T.T.-Y."/>
            <person name="Chang Q."/>
            <person name="Ding S."/>
            <person name="Wang X."/>
            <person name="Zhu J."/>
            <person name="Ruan X."/>
            <person name="Zhao L."/>
            <person name="Wei J."/>
            <person name="Que T."/>
            <person name="Du C."/>
            <person name="Cheng J."/>
            <person name="Dai P."/>
            <person name="Han X."/>
            <person name="Huang E."/>
            <person name="Gao Y."/>
            <person name="Liu J."/>
            <person name="Shao H."/>
            <person name="Ye R."/>
            <person name="Li L."/>
            <person name="Wei W."/>
            <person name="Wang X."/>
            <person name="Wang C."/>
            <person name="Huo Q."/>
            <person name="Li W."/>
            <person name="Guo W."/>
            <person name="Chen H."/>
            <person name="Chen S."/>
            <person name="Zhou L."/>
            <person name="Zhou L."/>
            <person name="Ni X."/>
            <person name="Tian J."/>
            <person name="Zhou Y."/>
            <person name="Sheng Y."/>
            <person name="Liu T."/>
            <person name="Pan Y."/>
            <person name="Xia L."/>
            <person name="Li J."/>
            <person name="Zhao F."/>
            <person name="Cao W."/>
        </authorList>
    </citation>
    <scope>NUCLEOTIDE SEQUENCE</scope>
    <source>
        <strain evidence="1">Rsan-2018</strain>
        <tissue evidence="1">Larvae</tissue>
    </source>
</reference>
<dbReference type="AlphaFoldDB" id="A0A9D4T3V7"/>
<evidence type="ECO:0000313" key="2">
    <source>
        <dbReference type="Proteomes" id="UP000821837"/>
    </source>
</evidence>
<accession>A0A9D4T3V7</accession>
<evidence type="ECO:0008006" key="3">
    <source>
        <dbReference type="Google" id="ProtNLM"/>
    </source>
</evidence>
<reference evidence="1" key="1">
    <citation type="journal article" date="2020" name="Cell">
        <title>Large-Scale Comparative Analyses of Tick Genomes Elucidate Their Genetic Diversity and Vector Capacities.</title>
        <authorList>
            <consortium name="Tick Genome and Microbiome Consortium (TIGMIC)"/>
            <person name="Jia N."/>
            <person name="Wang J."/>
            <person name="Shi W."/>
            <person name="Du L."/>
            <person name="Sun Y."/>
            <person name="Zhan W."/>
            <person name="Jiang J.F."/>
            <person name="Wang Q."/>
            <person name="Zhang B."/>
            <person name="Ji P."/>
            <person name="Bell-Sakyi L."/>
            <person name="Cui X.M."/>
            <person name="Yuan T.T."/>
            <person name="Jiang B.G."/>
            <person name="Yang W.F."/>
            <person name="Lam T.T."/>
            <person name="Chang Q.C."/>
            <person name="Ding S.J."/>
            <person name="Wang X.J."/>
            <person name="Zhu J.G."/>
            <person name="Ruan X.D."/>
            <person name="Zhao L."/>
            <person name="Wei J.T."/>
            <person name="Ye R.Z."/>
            <person name="Que T.C."/>
            <person name="Du C.H."/>
            <person name="Zhou Y.H."/>
            <person name="Cheng J.X."/>
            <person name="Dai P.F."/>
            <person name="Guo W.B."/>
            <person name="Han X.H."/>
            <person name="Huang E.J."/>
            <person name="Li L.F."/>
            <person name="Wei W."/>
            <person name="Gao Y.C."/>
            <person name="Liu J.Z."/>
            <person name="Shao H.Z."/>
            <person name="Wang X."/>
            <person name="Wang C.C."/>
            <person name="Yang T.C."/>
            <person name="Huo Q.B."/>
            <person name="Li W."/>
            <person name="Chen H.Y."/>
            <person name="Chen S.E."/>
            <person name="Zhou L.G."/>
            <person name="Ni X.B."/>
            <person name="Tian J.H."/>
            <person name="Sheng Y."/>
            <person name="Liu T."/>
            <person name="Pan Y.S."/>
            <person name="Xia L.Y."/>
            <person name="Li J."/>
            <person name="Zhao F."/>
            <person name="Cao W.C."/>
        </authorList>
    </citation>
    <scope>NUCLEOTIDE SEQUENCE</scope>
    <source>
        <strain evidence="1">Rsan-2018</strain>
    </source>
</reference>
<keyword evidence="2" id="KW-1185">Reference proteome</keyword>